<evidence type="ECO:0000256" key="1">
    <source>
        <dbReference type="SAM" id="MobiDB-lite"/>
    </source>
</evidence>
<protein>
    <submittedName>
        <fullName evidence="2">Uncharacterized protein</fullName>
    </submittedName>
</protein>
<evidence type="ECO:0000313" key="3">
    <source>
        <dbReference type="Proteomes" id="UP001412239"/>
    </source>
</evidence>
<feature type="compositionally biased region" description="Basic and acidic residues" evidence="1">
    <location>
        <begin position="41"/>
        <end position="51"/>
    </location>
</feature>
<name>A0A292PYP3_9PEZI</name>
<feature type="region of interest" description="Disordered" evidence="1">
    <location>
        <begin position="73"/>
        <end position="135"/>
    </location>
</feature>
<feature type="region of interest" description="Disordered" evidence="1">
    <location>
        <begin position="1"/>
        <end position="52"/>
    </location>
</feature>
<dbReference type="EMBL" id="LN890996">
    <property type="protein sequence ID" value="CUS12274.1"/>
    <property type="molecule type" value="Genomic_DNA"/>
</dbReference>
<organism evidence="2 3">
    <name type="scientific">Tuber aestivum</name>
    <name type="common">summer truffle</name>
    <dbReference type="NCBI Taxonomy" id="59557"/>
    <lineage>
        <taxon>Eukaryota</taxon>
        <taxon>Fungi</taxon>
        <taxon>Dikarya</taxon>
        <taxon>Ascomycota</taxon>
        <taxon>Pezizomycotina</taxon>
        <taxon>Pezizomycetes</taxon>
        <taxon>Pezizales</taxon>
        <taxon>Tuberaceae</taxon>
        <taxon>Tuber</taxon>
    </lineage>
</organism>
<dbReference type="Proteomes" id="UP001412239">
    <property type="component" value="Unassembled WGS sequence"/>
</dbReference>
<keyword evidence="3" id="KW-1185">Reference proteome</keyword>
<sequence>MSTTFINLPSSPQYPPSSSAYSEASSGPSTPMSGISTVAIKDGHEGNRRNADANSLAADRLARLGAGVAGGYFDTLPAPRSGSAVSSAGGRLTPLTPYSPHPSYGGYTSVPSDRESLAQGRNSPASSTTTSSVAEARKEARLIGGMTYDDSVIDTTNRSPIPVLARADTEETEAERRKRLERERKAGTGNGVKSRV</sequence>
<accession>A0A292PYP3</accession>
<gene>
    <name evidence="2" type="ORF">GSTUAT00003600001</name>
</gene>
<feature type="region of interest" description="Disordered" evidence="1">
    <location>
        <begin position="167"/>
        <end position="196"/>
    </location>
</feature>
<dbReference type="AlphaFoldDB" id="A0A292PYP3"/>
<feature type="compositionally biased region" description="Low complexity" evidence="1">
    <location>
        <begin position="77"/>
        <end position="91"/>
    </location>
</feature>
<evidence type="ECO:0000313" key="2">
    <source>
        <dbReference type="EMBL" id="CUS12274.1"/>
    </source>
</evidence>
<reference evidence="2" key="1">
    <citation type="submission" date="2015-10" db="EMBL/GenBank/DDBJ databases">
        <authorList>
            <person name="Regsiter A."/>
            <person name="william w."/>
        </authorList>
    </citation>
    <scope>NUCLEOTIDE SEQUENCE</scope>
    <source>
        <strain evidence="2">Montdore</strain>
    </source>
</reference>
<feature type="compositionally biased region" description="Basic and acidic residues" evidence="1">
    <location>
        <begin position="174"/>
        <end position="186"/>
    </location>
</feature>
<feature type="compositionally biased region" description="Low complexity" evidence="1">
    <location>
        <begin position="16"/>
        <end position="29"/>
    </location>
</feature>
<proteinExistence type="predicted"/>